<evidence type="ECO:0000256" key="3">
    <source>
        <dbReference type="ARBA" id="ARBA00022603"/>
    </source>
</evidence>
<dbReference type="EC" id="2.1.1.33" evidence="7"/>
<feature type="region of interest" description="Interaction with RNA" evidence="7">
    <location>
        <begin position="146"/>
        <end position="151"/>
    </location>
</feature>
<comment type="similarity">
    <text evidence="7">Belongs to the class I-like SAM-binding methyltransferase superfamily. TrmB family.</text>
</comment>
<evidence type="ECO:0000313" key="9">
    <source>
        <dbReference type="Proteomes" id="UP001620405"/>
    </source>
</evidence>
<feature type="binding site" evidence="7">
    <location>
        <position position="140"/>
    </location>
    <ligand>
        <name>S-adenosyl-L-methionine</name>
        <dbReference type="ChEBI" id="CHEBI:59789"/>
    </ligand>
</feature>
<dbReference type="NCBIfam" id="TIGR00091">
    <property type="entry name" value="tRNA (guanosine(46)-N7)-methyltransferase TrmB"/>
    <property type="match status" value="1"/>
</dbReference>
<dbReference type="SUPFAM" id="SSF53335">
    <property type="entry name" value="S-adenosyl-L-methionine-dependent methyltransferases"/>
    <property type="match status" value="1"/>
</dbReference>
<feature type="binding site" evidence="7">
    <location>
        <position position="144"/>
    </location>
    <ligand>
        <name>substrate</name>
    </ligand>
</feature>
<comment type="function">
    <text evidence="2 7">Catalyzes the formation of N(7)-methylguanine at position 46 (m7G46) in tRNA.</text>
</comment>
<gene>
    <name evidence="7 8" type="primary">trmB</name>
    <name evidence="8" type="ORF">ISP13_09935</name>
</gene>
<feature type="binding site" evidence="7">
    <location>
        <position position="65"/>
    </location>
    <ligand>
        <name>S-adenosyl-L-methionine</name>
        <dbReference type="ChEBI" id="CHEBI:59789"/>
    </ligand>
</feature>
<name>A0ABW8IV42_9GAMM</name>
<dbReference type="InterPro" id="IPR029063">
    <property type="entry name" value="SAM-dependent_MTases_sf"/>
</dbReference>
<feature type="binding site" evidence="7">
    <location>
        <begin position="213"/>
        <end position="216"/>
    </location>
    <ligand>
        <name>substrate</name>
    </ligand>
</feature>
<protein>
    <recommendedName>
        <fullName evidence="7">tRNA (guanine-N(7)-)-methyltransferase</fullName>
        <ecNumber evidence="7">2.1.1.33</ecNumber>
    </recommendedName>
    <alternativeName>
        <fullName evidence="7">tRNA (guanine(46)-N(7))-methyltransferase</fullName>
    </alternativeName>
    <alternativeName>
        <fullName evidence="7">tRNA(m7G46)-methyltransferase</fullName>
    </alternativeName>
</protein>
<evidence type="ECO:0000256" key="2">
    <source>
        <dbReference type="ARBA" id="ARBA00003015"/>
    </source>
</evidence>
<sequence>MSDRAGHDAPEYMRRIRSFVLREGRMTPAQQRAFETHWARFGIDYTGAEQDFDTRFGRHAPCVLEIGFGNGEALAWASEHDLARDYIGVEVHGPGVGRLMNALAARDAANVRLYKHDAVEVLEQEIPPGTLAEARVWFPDPWHKKRHNKRRIIQPEFVALLATRMAPNGLLHLATDWEPYAQHMLEVMEAAPDWRNAVAPGQYAEKPDWRIETHFERRGLKLGHGVWDLLYRKV</sequence>
<evidence type="ECO:0000256" key="4">
    <source>
        <dbReference type="ARBA" id="ARBA00022679"/>
    </source>
</evidence>
<keyword evidence="6 7" id="KW-0819">tRNA processing</keyword>
<keyword evidence="5 7" id="KW-0949">S-adenosyl-L-methionine</keyword>
<comment type="catalytic activity">
    <reaction evidence="1 7">
        <text>guanosine(46) in tRNA + S-adenosyl-L-methionine = N(7)-methylguanosine(46) in tRNA + S-adenosyl-L-homocysteine</text>
        <dbReference type="Rhea" id="RHEA:42708"/>
        <dbReference type="Rhea" id="RHEA-COMP:10188"/>
        <dbReference type="Rhea" id="RHEA-COMP:10189"/>
        <dbReference type="ChEBI" id="CHEBI:57856"/>
        <dbReference type="ChEBI" id="CHEBI:59789"/>
        <dbReference type="ChEBI" id="CHEBI:74269"/>
        <dbReference type="ChEBI" id="CHEBI:74480"/>
        <dbReference type="EC" id="2.1.1.33"/>
    </reaction>
</comment>
<dbReference type="Proteomes" id="UP001620405">
    <property type="component" value="Unassembled WGS sequence"/>
</dbReference>
<dbReference type="InterPro" id="IPR003358">
    <property type="entry name" value="tRNA_(Gua-N-7)_MeTrfase_Trmb"/>
</dbReference>
<dbReference type="HAMAP" id="MF_01057">
    <property type="entry name" value="tRNA_methyltr_TrmB"/>
    <property type="match status" value="1"/>
</dbReference>
<dbReference type="PROSITE" id="PS51625">
    <property type="entry name" value="SAM_MT_TRMB"/>
    <property type="match status" value="1"/>
</dbReference>
<feature type="binding site" evidence="7">
    <location>
        <position position="176"/>
    </location>
    <ligand>
        <name>substrate</name>
    </ligand>
</feature>
<evidence type="ECO:0000313" key="8">
    <source>
        <dbReference type="EMBL" id="MFK2873850.1"/>
    </source>
</evidence>
<feature type="binding site" evidence="7">
    <location>
        <position position="117"/>
    </location>
    <ligand>
        <name>S-adenosyl-L-methionine</name>
        <dbReference type="ChEBI" id="CHEBI:59789"/>
    </ligand>
</feature>
<organism evidence="8 9">
    <name type="scientific">Dyella lipolytica</name>
    <dbReference type="NCBI Taxonomy" id="1867835"/>
    <lineage>
        <taxon>Bacteria</taxon>
        <taxon>Pseudomonadati</taxon>
        <taxon>Pseudomonadota</taxon>
        <taxon>Gammaproteobacteria</taxon>
        <taxon>Lysobacterales</taxon>
        <taxon>Rhodanobacteraceae</taxon>
        <taxon>Dyella</taxon>
    </lineage>
</organism>
<evidence type="ECO:0000256" key="1">
    <source>
        <dbReference type="ARBA" id="ARBA00000142"/>
    </source>
</evidence>
<proteinExistence type="inferred from homology"/>
<dbReference type="EMBL" id="JADIKG010000012">
    <property type="protein sequence ID" value="MFK2873850.1"/>
    <property type="molecule type" value="Genomic_DNA"/>
</dbReference>
<reference evidence="8 9" key="1">
    <citation type="submission" date="2020-10" db="EMBL/GenBank/DDBJ databases">
        <title>Phylogeny of dyella-like bacteria.</title>
        <authorList>
            <person name="Fu J."/>
        </authorList>
    </citation>
    <scope>NUCLEOTIDE SEQUENCE [LARGE SCALE GENOMIC DNA]</scope>
    <source>
        <strain evidence="8 9">DHOB07</strain>
    </source>
</reference>
<feature type="binding site" evidence="7">
    <location>
        <position position="90"/>
    </location>
    <ligand>
        <name>S-adenosyl-L-methionine</name>
        <dbReference type="ChEBI" id="CHEBI:59789"/>
    </ligand>
</feature>
<evidence type="ECO:0000256" key="7">
    <source>
        <dbReference type="HAMAP-Rule" id="MF_01057"/>
    </source>
</evidence>
<keyword evidence="3 7" id="KW-0489">Methyltransferase</keyword>
<comment type="caution">
    <text evidence="8">The sequence shown here is derived from an EMBL/GenBank/DDBJ whole genome shotgun (WGS) entry which is preliminary data.</text>
</comment>
<dbReference type="InterPro" id="IPR055361">
    <property type="entry name" value="tRNA_methyltr_TrmB_bact"/>
</dbReference>
<dbReference type="Gene3D" id="3.40.50.150">
    <property type="entry name" value="Vaccinia Virus protein VP39"/>
    <property type="match status" value="1"/>
</dbReference>
<evidence type="ECO:0000256" key="6">
    <source>
        <dbReference type="ARBA" id="ARBA00022694"/>
    </source>
</evidence>
<comment type="pathway">
    <text evidence="7">tRNA modification; N(7)-methylguanine-tRNA biosynthesis.</text>
</comment>
<dbReference type="PANTHER" id="PTHR23417:SF14">
    <property type="entry name" value="PENTACOTRIPEPTIDE-REPEAT REGION OF PRORP DOMAIN-CONTAINING PROTEIN"/>
    <property type="match status" value="1"/>
</dbReference>
<accession>A0ABW8IV42</accession>
<dbReference type="Pfam" id="PF02390">
    <property type="entry name" value="Methyltransf_4"/>
    <property type="match status" value="1"/>
</dbReference>
<dbReference type="PANTHER" id="PTHR23417">
    <property type="entry name" value="3-DEOXY-D-MANNO-OCTULOSONIC-ACID TRANSFERASE/TRNA GUANINE-N 7 - -METHYLTRANSFERASE"/>
    <property type="match status" value="1"/>
</dbReference>
<keyword evidence="4 7" id="KW-0808">Transferase</keyword>
<dbReference type="GO" id="GO:0008176">
    <property type="term" value="F:tRNA (guanine(46)-N7)-methyltransferase activity"/>
    <property type="evidence" value="ECO:0007669"/>
    <property type="project" value="UniProtKB-EC"/>
</dbReference>
<dbReference type="RefSeq" id="WP_284400842.1">
    <property type="nucleotide sequence ID" value="NZ_BSNQ01000009.1"/>
</dbReference>
<evidence type="ECO:0000256" key="5">
    <source>
        <dbReference type="ARBA" id="ARBA00022691"/>
    </source>
</evidence>
<keyword evidence="9" id="KW-1185">Reference proteome</keyword>